<gene>
    <name evidence="1" type="ORF">Cspa_135p00310</name>
</gene>
<sequence length="147" mass="16890">MLEDKYLKSTQIKDAQKIKNLLKKKQINESIIPIENIAKYYIDDKQSQVMKVKLIATQETIAQNYSIKSTNKVQNKINNNELISVSNQIKGLQEAKYRLEKTLSEAGFTDININFKYGSTSPAINLNAYESNKDKFQNKIKERLGTL</sequence>
<reference evidence="1 2" key="1">
    <citation type="submission" date="2013-02" db="EMBL/GenBank/DDBJ databases">
        <title>Genome sequence of Clostridium saccharoperbutylacetonicum N1-4(HMT).</title>
        <authorList>
            <person name="Poehlein A."/>
            <person name="Daniel R."/>
        </authorList>
    </citation>
    <scope>NUCLEOTIDE SEQUENCE [LARGE SCALE GENOMIC DNA]</scope>
    <source>
        <strain evidence="2">N1-4(HMT)</strain>
        <plasmid evidence="2">Plasmid Csp_135p</plasmid>
    </source>
</reference>
<dbReference type="Proteomes" id="UP000011728">
    <property type="component" value="Plasmid Csp_135p"/>
</dbReference>
<geneLocation type="plasmid" evidence="1 2">
    <name>Csp_135p</name>
</geneLocation>
<dbReference type="PATRIC" id="fig|931276.5.peg.5916"/>
<evidence type="ECO:0000313" key="1">
    <source>
        <dbReference type="EMBL" id="AGF59591.1"/>
    </source>
</evidence>
<dbReference type="AlphaFoldDB" id="M1MYJ4"/>
<evidence type="ECO:0000313" key="2">
    <source>
        <dbReference type="Proteomes" id="UP000011728"/>
    </source>
</evidence>
<keyword evidence="1" id="KW-0614">Plasmid</keyword>
<dbReference type="EMBL" id="CP004122">
    <property type="protein sequence ID" value="AGF59591.1"/>
    <property type="molecule type" value="Genomic_DNA"/>
</dbReference>
<keyword evidence="2" id="KW-1185">Reference proteome</keyword>
<accession>M1MYJ4</accession>
<dbReference type="KEGG" id="csr:Cspa_135p00310"/>
<dbReference type="HOGENOM" id="CLU_1764866_0_0_9"/>
<protein>
    <submittedName>
        <fullName evidence="1">Uncharacterized protein</fullName>
    </submittedName>
</protein>
<name>M1MYJ4_9CLOT</name>
<organism evidence="1 2">
    <name type="scientific">Clostridium saccharoperbutylacetonicum N1-4(HMT)</name>
    <dbReference type="NCBI Taxonomy" id="931276"/>
    <lineage>
        <taxon>Bacteria</taxon>
        <taxon>Bacillati</taxon>
        <taxon>Bacillota</taxon>
        <taxon>Clostridia</taxon>
        <taxon>Eubacteriales</taxon>
        <taxon>Clostridiaceae</taxon>
        <taxon>Clostridium</taxon>
    </lineage>
</organism>
<proteinExistence type="predicted"/>
<dbReference type="RefSeq" id="WP_015395898.1">
    <property type="nucleotide sequence ID" value="NC_020292.1"/>
</dbReference>